<proteinExistence type="predicted"/>
<name>A0A8T4LG13_9ARCH</name>
<reference evidence="2" key="2">
    <citation type="submission" date="2021-05" db="EMBL/GenBank/DDBJ databases">
        <title>Protein family content uncovers lineage relationships and bacterial pathway maintenance mechanisms in DPANN archaea.</title>
        <authorList>
            <person name="Castelle C.J."/>
            <person name="Meheust R."/>
            <person name="Jaffe A.L."/>
            <person name="Seitz K."/>
            <person name="Gong X."/>
            <person name="Baker B.J."/>
            <person name="Banfield J.F."/>
        </authorList>
    </citation>
    <scope>NUCLEOTIDE SEQUENCE</scope>
    <source>
        <strain evidence="2">RIFCSPLOWO2_01_FULL_AR10_48_17</strain>
    </source>
</reference>
<comment type="caution">
    <text evidence="2">The sequence shown here is derived from an EMBL/GenBank/DDBJ whole genome shotgun (WGS) entry which is preliminary data.</text>
</comment>
<dbReference type="Gene3D" id="3.30.70.3250">
    <property type="entry name" value="Ribonuclease P, Pop5 subunit"/>
    <property type="match status" value="1"/>
</dbReference>
<evidence type="ECO:0000313" key="3">
    <source>
        <dbReference type="Proteomes" id="UP000675968"/>
    </source>
</evidence>
<evidence type="ECO:0000313" key="2">
    <source>
        <dbReference type="EMBL" id="MBS3061826.1"/>
    </source>
</evidence>
<dbReference type="SUPFAM" id="SSF160350">
    <property type="entry name" value="Rnp2-like"/>
    <property type="match status" value="1"/>
</dbReference>
<dbReference type="InterPro" id="IPR002759">
    <property type="entry name" value="Pop5/Rpp14/Rnp2-like"/>
</dbReference>
<organism evidence="2 3">
    <name type="scientific">Candidatus Iainarchaeum sp</name>
    <dbReference type="NCBI Taxonomy" id="3101447"/>
    <lineage>
        <taxon>Archaea</taxon>
        <taxon>Candidatus Iainarchaeota</taxon>
        <taxon>Candidatus Iainarchaeia</taxon>
        <taxon>Candidatus Iainarchaeales</taxon>
        <taxon>Candidatus Iainarchaeaceae</taxon>
        <taxon>Candidatus Iainarchaeum</taxon>
    </lineage>
</organism>
<dbReference type="GO" id="GO:0030677">
    <property type="term" value="C:ribonuclease P complex"/>
    <property type="evidence" value="ECO:0007669"/>
    <property type="project" value="InterPro"/>
</dbReference>
<dbReference type="EMBL" id="JAGVWC010000010">
    <property type="protein sequence ID" value="MBS3061826.1"/>
    <property type="molecule type" value="Genomic_DNA"/>
</dbReference>
<protein>
    <submittedName>
        <fullName evidence="2">Uncharacterized protein</fullName>
    </submittedName>
</protein>
<accession>A0A8T4LG13</accession>
<keyword evidence="1" id="KW-0819">tRNA processing</keyword>
<reference evidence="2" key="1">
    <citation type="submission" date="2021-03" db="EMBL/GenBank/DDBJ databases">
        <authorList>
            <person name="Jaffe A."/>
        </authorList>
    </citation>
    <scope>NUCLEOTIDE SEQUENCE</scope>
    <source>
        <strain evidence="2">RIFCSPLOWO2_01_FULL_AR10_48_17</strain>
    </source>
</reference>
<dbReference type="Proteomes" id="UP000675968">
    <property type="component" value="Unassembled WGS sequence"/>
</dbReference>
<dbReference type="InterPro" id="IPR038085">
    <property type="entry name" value="Rnp2-like_sf"/>
</dbReference>
<dbReference type="GO" id="GO:0001682">
    <property type="term" value="P:tRNA 5'-leader removal"/>
    <property type="evidence" value="ECO:0007669"/>
    <property type="project" value="InterPro"/>
</dbReference>
<dbReference type="AlphaFoldDB" id="A0A8T4LG13"/>
<dbReference type="Pfam" id="PF01900">
    <property type="entry name" value="RNase_P_Rpp14"/>
    <property type="match status" value="1"/>
</dbReference>
<sequence>MKQLAKKKKSNPLPKSYRGKKRYVALLLHSNELFSQRDVVSAVLAKQRELFGSVGLSKQKIGVVRFDPKLGIAIIKSELSELQNVKAGLLLLTHIGSKPVVPEIKKVSGSLKALSKN</sequence>
<evidence type="ECO:0000256" key="1">
    <source>
        <dbReference type="ARBA" id="ARBA00022694"/>
    </source>
</evidence>
<gene>
    <name evidence="2" type="ORF">J4215_04560</name>
</gene>